<keyword evidence="4" id="KW-0548">Nucleotidyltransferase</keyword>
<evidence type="ECO:0000256" key="2">
    <source>
        <dbReference type="ARBA" id="ARBA00012417"/>
    </source>
</evidence>
<dbReference type="GO" id="GO:0006260">
    <property type="term" value="P:DNA replication"/>
    <property type="evidence" value="ECO:0007669"/>
    <property type="project" value="UniProtKB-KW"/>
</dbReference>
<evidence type="ECO:0000256" key="3">
    <source>
        <dbReference type="ARBA" id="ARBA00022679"/>
    </source>
</evidence>
<keyword evidence="11" id="KW-1185">Reference proteome</keyword>
<reference evidence="10 11" key="1">
    <citation type="submission" date="2020-06" db="EMBL/GenBank/DDBJ databases">
        <authorList>
            <person name="Li R."/>
            <person name="Bekaert M."/>
        </authorList>
    </citation>
    <scope>NUCLEOTIDE SEQUENCE [LARGE SCALE GENOMIC DNA]</scope>
    <source>
        <strain evidence="11">wild</strain>
    </source>
</reference>
<name>A0A6J8ER77_MYTCO</name>
<dbReference type="Proteomes" id="UP000507470">
    <property type="component" value="Unassembled WGS sequence"/>
</dbReference>
<dbReference type="EC" id="2.7.7.7" evidence="2"/>
<dbReference type="SUPFAM" id="SSF56672">
    <property type="entry name" value="DNA/RNA polymerases"/>
    <property type="match status" value="1"/>
</dbReference>
<dbReference type="GO" id="GO:0003887">
    <property type="term" value="F:DNA-directed DNA polymerase activity"/>
    <property type="evidence" value="ECO:0007669"/>
    <property type="project" value="UniProtKB-KW"/>
</dbReference>
<evidence type="ECO:0000259" key="9">
    <source>
        <dbReference type="Pfam" id="PF03175"/>
    </source>
</evidence>
<dbReference type="Pfam" id="PF03175">
    <property type="entry name" value="DNA_pol_B_2"/>
    <property type="match status" value="1"/>
</dbReference>
<gene>
    <name evidence="10" type="ORF">MCOR_55114</name>
</gene>
<comment type="catalytic activity">
    <reaction evidence="8">
        <text>DNA(n) + a 2'-deoxyribonucleoside 5'-triphosphate = DNA(n+1) + diphosphate</text>
        <dbReference type="Rhea" id="RHEA:22508"/>
        <dbReference type="Rhea" id="RHEA-COMP:17339"/>
        <dbReference type="Rhea" id="RHEA-COMP:17340"/>
        <dbReference type="ChEBI" id="CHEBI:33019"/>
        <dbReference type="ChEBI" id="CHEBI:61560"/>
        <dbReference type="ChEBI" id="CHEBI:173112"/>
        <dbReference type="EC" id="2.7.7.7"/>
    </reaction>
</comment>
<dbReference type="PANTHER" id="PTHR33568:SF3">
    <property type="entry name" value="DNA-DIRECTED DNA POLYMERASE"/>
    <property type="match status" value="1"/>
</dbReference>
<evidence type="ECO:0000256" key="4">
    <source>
        <dbReference type="ARBA" id="ARBA00022695"/>
    </source>
</evidence>
<dbReference type="InterPro" id="IPR004868">
    <property type="entry name" value="DNA-dir_DNA_pol_B_mt/vir"/>
</dbReference>
<evidence type="ECO:0000256" key="5">
    <source>
        <dbReference type="ARBA" id="ARBA00022705"/>
    </source>
</evidence>
<accession>A0A6J8ER77</accession>
<feature type="domain" description="DNA-directed DNA polymerase family B mitochondria/virus" evidence="9">
    <location>
        <begin position="18"/>
        <end position="99"/>
    </location>
</feature>
<keyword evidence="3" id="KW-0808">Transferase</keyword>
<sequence length="341" mass="39035">MRNFVENLCLKDPLEPQDAFYGGRTEAFTMYKETEGDTIDNYDVTSLYLFINKTGKIPLGHPKIITENFEDIDRYKGLIKCKIVPPRGLFLPVLPLKCKGKLLFGLCHTCMKNNFTDEYDTEIYFTSKVTQACLTETNETRVIEKLPSEIEVQSVCTDNPSNTCEKQTVKIIKKKVNSIILELTATPGIFENVETLKSALLTLVHNVQIAGEIDVEIEDTVNVYLTFESPLTKRQIAVVKCLFTEETYTDNGDKQLFDEFPPTEKTAPSLYQHESISAISKVEDCPNSQEDSNTQETIRSFDEKFDMPSSGYNFVDQQIELLQQRLQELHFAKWVEKRNML</sequence>
<evidence type="ECO:0000256" key="7">
    <source>
        <dbReference type="ARBA" id="ARBA00023125"/>
    </source>
</evidence>
<dbReference type="OrthoDB" id="10053808at2759"/>
<evidence type="ECO:0000313" key="11">
    <source>
        <dbReference type="Proteomes" id="UP000507470"/>
    </source>
</evidence>
<evidence type="ECO:0000256" key="8">
    <source>
        <dbReference type="ARBA" id="ARBA00049244"/>
    </source>
</evidence>
<dbReference type="AlphaFoldDB" id="A0A6J8ER77"/>
<dbReference type="EMBL" id="CACVKT020009708">
    <property type="protein sequence ID" value="CAC5423114.1"/>
    <property type="molecule type" value="Genomic_DNA"/>
</dbReference>
<dbReference type="InterPro" id="IPR043502">
    <property type="entry name" value="DNA/RNA_pol_sf"/>
</dbReference>
<proteinExistence type="inferred from homology"/>
<dbReference type="GO" id="GO:0003677">
    <property type="term" value="F:DNA binding"/>
    <property type="evidence" value="ECO:0007669"/>
    <property type="project" value="UniProtKB-KW"/>
</dbReference>
<comment type="similarity">
    <text evidence="1">Belongs to the DNA polymerase type-B family.</text>
</comment>
<evidence type="ECO:0000256" key="1">
    <source>
        <dbReference type="ARBA" id="ARBA00005755"/>
    </source>
</evidence>
<dbReference type="GO" id="GO:0000166">
    <property type="term" value="F:nucleotide binding"/>
    <property type="evidence" value="ECO:0007669"/>
    <property type="project" value="InterPro"/>
</dbReference>
<evidence type="ECO:0000256" key="6">
    <source>
        <dbReference type="ARBA" id="ARBA00022932"/>
    </source>
</evidence>
<keyword evidence="5" id="KW-0235">DNA replication</keyword>
<dbReference type="PANTHER" id="PTHR33568">
    <property type="entry name" value="DNA POLYMERASE"/>
    <property type="match status" value="1"/>
</dbReference>
<evidence type="ECO:0000313" key="10">
    <source>
        <dbReference type="EMBL" id="CAC5423114.1"/>
    </source>
</evidence>
<keyword evidence="6" id="KW-0239">DNA-directed DNA polymerase</keyword>
<keyword evidence="7" id="KW-0238">DNA-binding</keyword>
<organism evidence="10 11">
    <name type="scientific">Mytilus coruscus</name>
    <name type="common">Sea mussel</name>
    <dbReference type="NCBI Taxonomy" id="42192"/>
    <lineage>
        <taxon>Eukaryota</taxon>
        <taxon>Metazoa</taxon>
        <taxon>Spiralia</taxon>
        <taxon>Lophotrochozoa</taxon>
        <taxon>Mollusca</taxon>
        <taxon>Bivalvia</taxon>
        <taxon>Autobranchia</taxon>
        <taxon>Pteriomorphia</taxon>
        <taxon>Mytilida</taxon>
        <taxon>Mytiloidea</taxon>
        <taxon>Mytilidae</taxon>
        <taxon>Mytilinae</taxon>
        <taxon>Mytilus</taxon>
    </lineage>
</organism>
<protein>
    <recommendedName>
        <fullName evidence="2">DNA-directed DNA polymerase</fullName>
        <ecNumber evidence="2">2.7.7.7</ecNumber>
    </recommendedName>
</protein>